<dbReference type="VEuPathDB" id="VectorBase:SSCA003273"/>
<dbReference type="Proteomes" id="UP000616769">
    <property type="component" value="Unassembled WGS sequence"/>
</dbReference>
<accession>A0A132A699</accession>
<sequence>MDQSNKVDKVECKCKKRKPPMMRARTLPAIISPALNILQAQLTSNAKINPQLEGGSVSCQDHYSKF</sequence>
<protein>
    <submittedName>
        <fullName evidence="1">Uncharacterized protein</fullName>
    </submittedName>
</protein>
<evidence type="ECO:0000313" key="2">
    <source>
        <dbReference type="Proteomes" id="UP000616769"/>
    </source>
</evidence>
<organism evidence="1 2">
    <name type="scientific">Sarcoptes scabiei</name>
    <name type="common">Itch mite</name>
    <name type="synonym">Acarus scabiei</name>
    <dbReference type="NCBI Taxonomy" id="52283"/>
    <lineage>
        <taxon>Eukaryota</taxon>
        <taxon>Metazoa</taxon>
        <taxon>Ecdysozoa</taxon>
        <taxon>Arthropoda</taxon>
        <taxon>Chelicerata</taxon>
        <taxon>Arachnida</taxon>
        <taxon>Acari</taxon>
        <taxon>Acariformes</taxon>
        <taxon>Sarcoptiformes</taxon>
        <taxon>Astigmata</taxon>
        <taxon>Psoroptidia</taxon>
        <taxon>Sarcoptoidea</taxon>
        <taxon>Sarcoptidae</taxon>
        <taxon>Sarcoptinae</taxon>
        <taxon>Sarcoptes</taxon>
    </lineage>
</organism>
<dbReference type="OrthoDB" id="2428204at2759"/>
<comment type="caution">
    <text evidence="1">The sequence shown here is derived from an EMBL/GenBank/DDBJ whole genome shotgun (WGS) entry which is preliminary data.</text>
</comment>
<reference evidence="1 2" key="1">
    <citation type="journal article" date="2015" name="Parasit. Vectors">
        <title>Draft genome of the scabies mite.</title>
        <authorList>
            <person name="Rider S.D.Jr."/>
            <person name="Morgan M.S."/>
            <person name="Arlian L.G."/>
        </authorList>
    </citation>
    <scope>NUCLEOTIDE SEQUENCE [LARGE SCALE GENOMIC DNA]</scope>
    <source>
        <strain evidence="1">Arlian Lab</strain>
    </source>
</reference>
<evidence type="ECO:0000313" key="1">
    <source>
        <dbReference type="EMBL" id="KPM06155.1"/>
    </source>
</evidence>
<proteinExistence type="predicted"/>
<name>A0A132A699_SARSC</name>
<gene>
    <name evidence="1" type="ORF">QR98_0046280</name>
</gene>
<dbReference type="EMBL" id="JXLN01010678">
    <property type="protein sequence ID" value="KPM06155.1"/>
    <property type="molecule type" value="Genomic_DNA"/>
</dbReference>
<dbReference type="AlphaFoldDB" id="A0A132A699"/>